<dbReference type="RefSeq" id="WP_013008565.1">
    <property type="nucleotide sequence ID" value="NC_013939.1"/>
</dbReference>
<dbReference type="OrthoDB" id="9810057at2"/>
<keyword evidence="2" id="KW-1185">Reference proteome</keyword>
<organism evidence="1 2">
    <name type="scientific">Deferribacter desulfuricans (strain DSM 14783 / JCM 11476 / NBRC 101012 / SSM1)</name>
    <dbReference type="NCBI Taxonomy" id="639282"/>
    <lineage>
        <taxon>Bacteria</taxon>
        <taxon>Pseudomonadati</taxon>
        <taxon>Deferribacterota</taxon>
        <taxon>Deferribacteres</taxon>
        <taxon>Deferribacterales</taxon>
        <taxon>Deferribacteraceae</taxon>
        <taxon>Deferribacter</taxon>
    </lineage>
</organism>
<dbReference type="HOGENOM" id="CLU_173112_1_1_0"/>
<evidence type="ECO:0000313" key="2">
    <source>
        <dbReference type="Proteomes" id="UP000001520"/>
    </source>
</evidence>
<dbReference type="eggNOG" id="ENOG5033EQ9">
    <property type="taxonomic scope" value="Bacteria"/>
</dbReference>
<gene>
    <name evidence="1" type="ordered locus">DEFDS_1866</name>
</gene>
<dbReference type="EMBL" id="AP011529">
    <property type="protein sequence ID" value="BAI81320.1"/>
    <property type="molecule type" value="Genomic_DNA"/>
</dbReference>
<proteinExistence type="predicted"/>
<dbReference type="Proteomes" id="UP000001520">
    <property type="component" value="Chromosome"/>
</dbReference>
<protein>
    <submittedName>
        <fullName evidence="1">Uncharacterized protein</fullName>
    </submittedName>
</protein>
<dbReference type="AlphaFoldDB" id="D3P9D0"/>
<reference evidence="1 2" key="1">
    <citation type="journal article" date="2010" name="DNA Res.">
        <title>Bacterial lifestyle in a deep-sea hydrothermal vent chimney revealed by the genome sequence of the thermophilic bacterium Deferribacter desulfuricans SSM1.</title>
        <authorList>
            <person name="Takaki Y."/>
            <person name="Shimamura S."/>
            <person name="Nakagawa S."/>
            <person name="Fukuhara Y."/>
            <person name="Horikawa H."/>
            <person name="Ankai A."/>
            <person name="Harada T."/>
            <person name="Hosoyama A."/>
            <person name="Oguchi A."/>
            <person name="Fukui S."/>
            <person name="Fujita N."/>
            <person name="Takami H."/>
            <person name="Takai K."/>
        </authorList>
    </citation>
    <scope>NUCLEOTIDE SEQUENCE [LARGE SCALE GENOMIC DNA]</scope>
    <source>
        <strain evidence="2">DSM 14783 / JCM 11476 / NBRC 101012 / SSM1</strain>
    </source>
</reference>
<name>D3P9D0_DEFDS</name>
<accession>D3P9D0</accession>
<evidence type="ECO:0000313" key="1">
    <source>
        <dbReference type="EMBL" id="BAI81320.1"/>
    </source>
</evidence>
<sequence>MKDKKKLLKDFEELAAKLGIKIRYEKTNARGGLCRVNENYYIIIDKKASTEYKLNIIAQSLKKFDLSEIHIKPKMRELLEEQE</sequence>
<dbReference type="STRING" id="639282.DEFDS_1866"/>
<dbReference type="KEGG" id="ddf:DEFDS_1866"/>